<sequence>MRMEKARGLGLLVQLLFMLAECSLHNGGISDTSQELSHAARVLLQVRGRQVVMSNGLVTVTISNPAGMVTGIQYNGISNVLETANKEDNRGYWDFYWGRLRTNNTFDKQSSLAFKLLGRKMNVIVQNDNQVEISFVTSWNGAGFPLNVDRRYIMLQGSSGFYSYAICEHSEQMPEVNIYQARIVFKLQENKFDYMAISDKRQRVMPTPTDRRNAQPLDYPEAVLFTRPGNPSLKGEVDDKYQYSCDNKDNQVHGWISNNPIVGFWMITPSNEFRTGGPLKQDLTSHVGPTVLSMFVSTHYAGENMGMKFRNGEQWRKVFGPVFVYLNSASNNQKSSLWHDAKSQMAKETASWPYNFPQSPDFLHANQRGSVSGRLLVHDGGRNLMSAASASVGLAPPGNAGSWQYENKGYQFWTQADAKGNFVIKGIRPGSYNLFAWVPKIIGDYQYGPPIIVTSGSNIRLGNLVYEPPRTGPTVWEIGIADRVAAEFFVPDPNPALENHLYDRFDKFRQYGLWNRYAELYPREDLIYTVGVSNYSRDWFFAHVTRHDGNGNYTATTWKILFDVKAVNRAGNYTLRVALASANDAELQVRINDQSGPPNFSTGLIGKDNAIARHGIHGLYRLYSIAIPGFQIYEGRNTIFLTQSRGSGPFKGLMYDYIRLETTWMDRID</sequence>
<dbReference type="EMBL" id="CM037154">
    <property type="protein sequence ID" value="KAH7859652.1"/>
    <property type="molecule type" value="Genomic_DNA"/>
</dbReference>
<dbReference type="Proteomes" id="UP000828048">
    <property type="component" value="Chromosome 4"/>
</dbReference>
<comment type="caution">
    <text evidence="1">The sequence shown here is derived from an EMBL/GenBank/DDBJ whole genome shotgun (WGS) entry which is preliminary data.</text>
</comment>
<organism evidence="1 2">
    <name type="scientific">Vaccinium darrowii</name>
    <dbReference type="NCBI Taxonomy" id="229202"/>
    <lineage>
        <taxon>Eukaryota</taxon>
        <taxon>Viridiplantae</taxon>
        <taxon>Streptophyta</taxon>
        <taxon>Embryophyta</taxon>
        <taxon>Tracheophyta</taxon>
        <taxon>Spermatophyta</taxon>
        <taxon>Magnoliopsida</taxon>
        <taxon>eudicotyledons</taxon>
        <taxon>Gunneridae</taxon>
        <taxon>Pentapetalae</taxon>
        <taxon>asterids</taxon>
        <taxon>Ericales</taxon>
        <taxon>Ericaceae</taxon>
        <taxon>Vaccinioideae</taxon>
        <taxon>Vaccinieae</taxon>
        <taxon>Vaccinium</taxon>
    </lineage>
</organism>
<name>A0ACB7Z281_9ERIC</name>
<evidence type="ECO:0000313" key="2">
    <source>
        <dbReference type="Proteomes" id="UP000828048"/>
    </source>
</evidence>
<gene>
    <name evidence="1" type="ORF">Vadar_003778</name>
</gene>
<accession>A0ACB7Z281</accession>
<evidence type="ECO:0000313" key="1">
    <source>
        <dbReference type="EMBL" id="KAH7859652.1"/>
    </source>
</evidence>
<keyword evidence="2" id="KW-1185">Reference proteome</keyword>
<protein>
    <submittedName>
        <fullName evidence="1">Uncharacterized protein</fullName>
    </submittedName>
</protein>
<proteinExistence type="predicted"/>
<reference evidence="1 2" key="1">
    <citation type="journal article" date="2021" name="Hortic Res">
        <title>High-quality reference genome and annotation aids understanding of berry development for evergreen blueberry (Vaccinium darrowii).</title>
        <authorList>
            <person name="Yu J."/>
            <person name="Hulse-Kemp A.M."/>
            <person name="Babiker E."/>
            <person name="Staton M."/>
        </authorList>
    </citation>
    <scope>NUCLEOTIDE SEQUENCE [LARGE SCALE GENOMIC DNA]</scope>
    <source>
        <strain evidence="2">cv. NJ 8807/NJ 8810</strain>
        <tissue evidence="1">Young leaf</tissue>
    </source>
</reference>